<keyword evidence="3" id="KW-1185">Reference proteome</keyword>
<keyword evidence="1" id="KW-1133">Transmembrane helix</keyword>
<proteinExistence type="predicted"/>
<keyword evidence="1" id="KW-0472">Membrane</keyword>
<dbReference type="Proteomes" id="UP001055093">
    <property type="component" value="Unassembled WGS sequence"/>
</dbReference>
<organism evidence="2 3">
    <name type="scientific">Methylorubrum suomiense</name>
    <dbReference type="NCBI Taxonomy" id="144191"/>
    <lineage>
        <taxon>Bacteria</taxon>
        <taxon>Pseudomonadati</taxon>
        <taxon>Pseudomonadota</taxon>
        <taxon>Alphaproteobacteria</taxon>
        <taxon>Hyphomicrobiales</taxon>
        <taxon>Methylobacteriaceae</taxon>
        <taxon>Methylorubrum</taxon>
    </lineage>
</organism>
<dbReference type="EMBL" id="BPRE01000001">
    <property type="protein sequence ID" value="GJE73506.1"/>
    <property type="molecule type" value="Genomic_DNA"/>
</dbReference>
<dbReference type="RefSeq" id="WP_281405179.1">
    <property type="nucleotide sequence ID" value="NZ_BPRE01000001.1"/>
</dbReference>
<protein>
    <recommendedName>
        <fullName evidence="4">ABC transporter permease</fullName>
    </recommendedName>
</protein>
<accession>A0ABQ4UMZ8</accession>
<evidence type="ECO:0000313" key="3">
    <source>
        <dbReference type="Proteomes" id="UP001055093"/>
    </source>
</evidence>
<evidence type="ECO:0008006" key="4">
    <source>
        <dbReference type="Google" id="ProtNLM"/>
    </source>
</evidence>
<reference evidence="2" key="2">
    <citation type="submission" date="2021-08" db="EMBL/GenBank/DDBJ databases">
        <authorList>
            <person name="Tani A."/>
            <person name="Ola A."/>
            <person name="Ogura Y."/>
            <person name="Katsura K."/>
            <person name="Hayashi T."/>
        </authorList>
    </citation>
    <scope>NUCLEOTIDE SEQUENCE</scope>
    <source>
        <strain evidence="2">DSM 14458</strain>
    </source>
</reference>
<keyword evidence="1" id="KW-0812">Transmembrane</keyword>
<feature type="transmembrane region" description="Helical" evidence="1">
    <location>
        <begin position="25"/>
        <end position="42"/>
    </location>
</feature>
<comment type="caution">
    <text evidence="2">The sequence shown here is derived from an EMBL/GenBank/DDBJ whole genome shotgun (WGS) entry which is preliminary data.</text>
</comment>
<evidence type="ECO:0000256" key="1">
    <source>
        <dbReference type="SAM" id="Phobius"/>
    </source>
</evidence>
<reference evidence="2" key="1">
    <citation type="journal article" date="2021" name="Front. Microbiol.">
        <title>Comprehensive Comparative Genomics and Phenotyping of Methylobacterium Species.</title>
        <authorList>
            <person name="Alessa O."/>
            <person name="Ogura Y."/>
            <person name="Fujitani Y."/>
            <person name="Takami H."/>
            <person name="Hayashi T."/>
            <person name="Sahin N."/>
            <person name="Tani A."/>
        </authorList>
    </citation>
    <scope>NUCLEOTIDE SEQUENCE</scope>
    <source>
        <strain evidence="2">DSM 14458</strain>
    </source>
</reference>
<sequence length="43" mass="4569">MTFTEDILARRSGATAFLGRRIRDLIVLAAGAALALPLIVPFA</sequence>
<gene>
    <name evidence="2" type="ORF">BGCPKDLD_0070</name>
</gene>
<evidence type="ECO:0000313" key="2">
    <source>
        <dbReference type="EMBL" id="GJE73506.1"/>
    </source>
</evidence>
<name>A0ABQ4UMZ8_9HYPH</name>